<feature type="non-terminal residue" evidence="3">
    <location>
        <position position="156"/>
    </location>
</feature>
<proteinExistence type="predicted"/>
<dbReference type="GeneID" id="81604911"/>
<organism evidence="3 4">
    <name type="scientific">Penicillium daleae</name>
    <dbReference type="NCBI Taxonomy" id="63821"/>
    <lineage>
        <taxon>Eukaryota</taxon>
        <taxon>Fungi</taxon>
        <taxon>Dikarya</taxon>
        <taxon>Ascomycota</taxon>
        <taxon>Pezizomycotina</taxon>
        <taxon>Eurotiomycetes</taxon>
        <taxon>Eurotiomycetidae</taxon>
        <taxon>Eurotiales</taxon>
        <taxon>Aspergillaceae</taxon>
        <taxon>Penicillium</taxon>
    </lineage>
</organism>
<feature type="region of interest" description="Disordered" evidence="2">
    <location>
        <begin position="1"/>
        <end position="68"/>
    </location>
</feature>
<evidence type="ECO:0000313" key="3">
    <source>
        <dbReference type="EMBL" id="KAJ5432130.1"/>
    </source>
</evidence>
<protein>
    <submittedName>
        <fullName evidence="3">Uncharacterized protein</fullName>
    </submittedName>
</protein>
<evidence type="ECO:0000256" key="1">
    <source>
        <dbReference type="SAM" id="Coils"/>
    </source>
</evidence>
<dbReference type="Proteomes" id="UP001213681">
    <property type="component" value="Unassembled WGS sequence"/>
</dbReference>
<dbReference type="EMBL" id="JAPVEA010000009">
    <property type="protein sequence ID" value="KAJ5432130.1"/>
    <property type="molecule type" value="Genomic_DNA"/>
</dbReference>
<reference evidence="3" key="1">
    <citation type="submission" date="2022-12" db="EMBL/GenBank/DDBJ databases">
        <authorList>
            <person name="Petersen C."/>
        </authorList>
    </citation>
    <scope>NUCLEOTIDE SEQUENCE</scope>
    <source>
        <strain evidence="3">IBT 16125</strain>
    </source>
</reference>
<comment type="caution">
    <text evidence="3">The sequence shown here is derived from an EMBL/GenBank/DDBJ whole genome shotgun (WGS) entry which is preliminary data.</text>
</comment>
<dbReference type="AlphaFoldDB" id="A0AAD6BUF2"/>
<reference evidence="3" key="2">
    <citation type="journal article" date="2023" name="IMA Fungus">
        <title>Comparative genomic study of the Penicillium genus elucidates a diverse pangenome and 15 lateral gene transfer events.</title>
        <authorList>
            <person name="Petersen C."/>
            <person name="Sorensen T."/>
            <person name="Nielsen M.R."/>
            <person name="Sondergaard T.E."/>
            <person name="Sorensen J.L."/>
            <person name="Fitzpatrick D.A."/>
            <person name="Frisvad J.C."/>
            <person name="Nielsen K.L."/>
        </authorList>
    </citation>
    <scope>NUCLEOTIDE SEQUENCE</scope>
    <source>
        <strain evidence="3">IBT 16125</strain>
    </source>
</reference>
<accession>A0AAD6BUF2</accession>
<evidence type="ECO:0000313" key="4">
    <source>
        <dbReference type="Proteomes" id="UP001213681"/>
    </source>
</evidence>
<sequence length="156" mass="17208">MPIFHRDSTASSSSGRRIDDPNQSKTHSGLFGSRSSPSTHSSISSGSGSSLNNSRRHGFLHRTHEDPSIMAAREQVLRAETAEREADKALIASRKAVKEARDHVKHLEREAAEEARLARIKQDQAKSISKRAKPLGRKFAAIIYRAYDNSFAANAD</sequence>
<feature type="compositionally biased region" description="Low complexity" evidence="2">
    <location>
        <begin position="32"/>
        <end position="50"/>
    </location>
</feature>
<evidence type="ECO:0000256" key="2">
    <source>
        <dbReference type="SAM" id="MobiDB-lite"/>
    </source>
</evidence>
<gene>
    <name evidence="3" type="ORF">N7458_011286</name>
</gene>
<dbReference type="RefSeq" id="XP_056759422.1">
    <property type="nucleotide sequence ID" value="XM_056914668.1"/>
</dbReference>
<name>A0AAD6BUF2_9EURO</name>
<keyword evidence="4" id="KW-1185">Reference proteome</keyword>
<keyword evidence="1" id="KW-0175">Coiled coil</keyword>
<feature type="coiled-coil region" evidence="1">
    <location>
        <begin position="90"/>
        <end position="117"/>
    </location>
</feature>